<sequence>METSESKVGEAGKTSSSTTTQKTTKPGAEPSAIGRLATPVAILFTKIILLLGTAFVAAALIQRTLLGRYAIKLGSLVEIGEIPDDTKPFGTALQSLAEQPARVIPSESTATGEGPPARTENREPHEDITVETAIGPTGLVQLRLELERVIRSLAAPPPPPGERSAMAMLDVLINRGIVPADLRGPISQLLQAGDRAAHGDRVPERVSRAAEQSGPPILQSLAQRRGSVAQRFEDHVLDVLTEVAPTDAIVRENALFGGAIVDAIVSAGEKEVALEIRSRLTPRAANERERVTRLIENLPTEAPIILIVAGVGLSERQLEHIRRGRSGAVHLVRWDVEADTLGQLLESCLE</sequence>
<protein>
    <submittedName>
        <fullName evidence="3">Uncharacterized protein</fullName>
    </submittedName>
</protein>
<keyword evidence="2" id="KW-0472">Membrane</keyword>
<comment type="caution">
    <text evidence="3">The sequence shown here is derived from an EMBL/GenBank/DDBJ whole genome shotgun (WGS) entry which is preliminary data.</text>
</comment>
<dbReference type="EMBL" id="SOCE01000003">
    <property type="protein sequence ID" value="TDU82583.1"/>
    <property type="molecule type" value="Genomic_DNA"/>
</dbReference>
<keyword evidence="2" id="KW-0812">Transmembrane</keyword>
<accession>A0A4V3FII7</accession>
<keyword evidence="4" id="KW-1185">Reference proteome</keyword>
<feature type="region of interest" description="Disordered" evidence="1">
    <location>
        <begin position="100"/>
        <end position="124"/>
    </location>
</feature>
<feature type="compositionally biased region" description="Low complexity" evidence="1">
    <location>
        <begin position="13"/>
        <end position="25"/>
    </location>
</feature>
<reference evidence="3 4" key="1">
    <citation type="submission" date="2019-03" db="EMBL/GenBank/DDBJ databases">
        <title>Genomic Encyclopedia of Type Strains, Phase III (KMG-III): the genomes of soil and plant-associated and newly described type strains.</title>
        <authorList>
            <person name="Whitman W."/>
        </authorList>
    </citation>
    <scope>NUCLEOTIDE SEQUENCE [LARGE SCALE GENOMIC DNA]</scope>
    <source>
        <strain evidence="3 4">VKM Ac-2575</strain>
    </source>
</reference>
<organism evidence="3 4">
    <name type="scientific">Kribbella voronezhensis</name>
    <dbReference type="NCBI Taxonomy" id="2512212"/>
    <lineage>
        <taxon>Bacteria</taxon>
        <taxon>Bacillati</taxon>
        <taxon>Actinomycetota</taxon>
        <taxon>Actinomycetes</taxon>
        <taxon>Propionibacteriales</taxon>
        <taxon>Kribbellaceae</taxon>
        <taxon>Kribbella</taxon>
    </lineage>
</organism>
<gene>
    <name evidence="3" type="ORF">EV138_7478</name>
</gene>
<proteinExistence type="predicted"/>
<dbReference type="Proteomes" id="UP000295151">
    <property type="component" value="Unassembled WGS sequence"/>
</dbReference>
<dbReference type="AlphaFoldDB" id="A0A4V3FII7"/>
<feature type="compositionally biased region" description="Basic and acidic residues" evidence="1">
    <location>
        <begin position="1"/>
        <end position="10"/>
    </location>
</feature>
<evidence type="ECO:0000256" key="1">
    <source>
        <dbReference type="SAM" id="MobiDB-lite"/>
    </source>
</evidence>
<feature type="region of interest" description="Disordered" evidence="1">
    <location>
        <begin position="1"/>
        <end position="31"/>
    </location>
</feature>
<name>A0A4V3FII7_9ACTN</name>
<keyword evidence="2" id="KW-1133">Transmembrane helix</keyword>
<evidence type="ECO:0000256" key="2">
    <source>
        <dbReference type="SAM" id="Phobius"/>
    </source>
</evidence>
<feature type="transmembrane region" description="Helical" evidence="2">
    <location>
        <begin position="40"/>
        <end position="61"/>
    </location>
</feature>
<evidence type="ECO:0000313" key="4">
    <source>
        <dbReference type="Proteomes" id="UP000295151"/>
    </source>
</evidence>
<evidence type="ECO:0000313" key="3">
    <source>
        <dbReference type="EMBL" id="TDU82583.1"/>
    </source>
</evidence>